<dbReference type="CDD" id="cd19499">
    <property type="entry name" value="RecA-like_ClpB_Hsp104-like"/>
    <property type="match status" value="1"/>
</dbReference>
<dbReference type="PANTHER" id="PTHR11638">
    <property type="entry name" value="ATP-DEPENDENT CLP PROTEASE"/>
    <property type="match status" value="1"/>
</dbReference>
<keyword evidence="5 10" id="KW-0067">ATP-binding</keyword>
<comment type="subcellular location">
    <subcellularLocation>
        <location evidence="11">Cytoplasm</location>
    </subcellularLocation>
</comment>
<dbReference type="InterPro" id="IPR017730">
    <property type="entry name" value="Chaperonin_ClpB"/>
</dbReference>
<dbReference type="AlphaFoldDB" id="A0A6L5XC59"/>
<evidence type="ECO:0000256" key="6">
    <source>
        <dbReference type="ARBA" id="ARBA00023054"/>
    </source>
</evidence>
<dbReference type="FunFam" id="3.40.50.300:FF:000010">
    <property type="entry name" value="Chaperone clpB 1, putative"/>
    <property type="match status" value="1"/>
</dbReference>
<dbReference type="FunFam" id="3.40.50.300:FF:000120">
    <property type="entry name" value="ATP-dependent chaperone ClpB"/>
    <property type="match status" value="1"/>
</dbReference>
<protein>
    <recommendedName>
        <fullName evidence="2 11">Chaperone protein ClpB</fullName>
    </recommendedName>
</protein>
<dbReference type="Pfam" id="PF02861">
    <property type="entry name" value="Clp_N"/>
    <property type="match status" value="1"/>
</dbReference>
<dbReference type="Proteomes" id="UP000483362">
    <property type="component" value="Unassembled WGS sequence"/>
</dbReference>
<evidence type="ECO:0000256" key="3">
    <source>
        <dbReference type="ARBA" id="ARBA00022737"/>
    </source>
</evidence>
<comment type="subunit">
    <text evidence="8">Homohexamer. The oligomerization is ATP-dependent.</text>
</comment>
<comment type="function">
    <text evidence="11">Part of a stress-induced multi-chaperone system, it is involved in the recovery of the cell from heat-induced damage, in cooperation with DnaK, DnaJ and GrpE.</text>
</comment>
<dbReference type="SMART" id="SM00382">
    <property type="entry name" value="AAA"/>
    <property type="match status" value="2"/>
</dbReference>
<dbReference type="PROSITE" id="PS51903">
    <property type="entry name" value="CLP_R"/>
    <property type="match status" value="1"/>
</dbReference>
<dbReference type="Pfam" id="PF07724">
    <property type="entry name" value="AAA_2"/>
    <property type="match status" value="1"/>
</dbReference>
<feature type="coiled-coil region" evidence="11">
    <location>
        <begin position="410"/>
        <end position="528"/>
    </location>
</feature>
<dbReference type="Gene3D" id="1.10.1780.10">
    <property type="entry name" value="Clp, N-terminal domain"/>
    <property type="match status" value="1"/>
</dbReference>
<dbReference type="PRINTS" id="PR00300">
    <property type="entry name" value="CLPPROTEASEA"/>
</dbReference>
<keyword evidence="11" id="KW-0346">Stress response</keyword>
<dbReference type="InterPro" id="IPR018368">
    <property type="entry name" value="ClpA/B_CS1"/>
</dbReference>
<dbReference type="CDD" id="cd00009">
    <property type="entry name" value="AAA"/>
    <property type="match status" value="1"/>
</dbReference>
<dbReference type="InterPro" id="IPR036628">
    <property type="entry name" value="Clp_N_dom_sf"/>
</dbReference>
<dbReference type="Gene3D" id="3.40.50.300">
    <property type="entry name" value="P-loop containing nucleotide triphosphate hydrolases"/>
    <property type="match status" value="3"/>
</dbReference>
<dbReference type="GO" id="GO:0005737">
    <property type="term" value="C:cytoplasm"/>
    <property type="evidence" value="ECO:0007669"/>
    <property type="project" value="UniProtKB-SubCell"/>
</dbReference>
<comment type="similarity">
    <text evidence="1 10">Belongs to the ClpA/ClpB family.</text>
</comment>
<reference evidence="13 14" key="1">
    <citation type="submission" date="2019-08" db="EMBL/GenBank/DDBJ databases">
        <title>In-depth cultivation of the pig gut microbiome towards novel bacterial diversity and tailored functional studies.</title>
        <authorList>
            <person name="Wylensek D."/>
            <person name="Hitch T.C.A."/>
            <person name="Clavel T."/>
        </authorList>
    </citation>
    <scope>NUCLEOTIDE SEQUENCE [LARGE SCALE GENOMIC DNA]</scope>
    <source>
        <strain evidence="13 14">Oil-RF-744-WCA-WT-10</strain>
    </source>
</reference>
<evidence type="ECO:0000256" key="9">
    <source>
        <dbReference type="PROSITE-ProRule" id="PRU01251"/>
    </source>
</evidence>
<evidence type="ECO:0000256" key="5">
    <source>
        <dbReference type="ARBA" id="ARBA00022840"/>
    </source>
</evidence>
<dbReference type="InterPro" id="IPR028299">
    <property type="entry name" value="ClpA/B_CS2"/>
</dbReference>
<evidence type="ECO:0000256" key="11">
    <source>
        <dbReference type="RuleBase" id="RU362034"/>
    </source>
</evidence>
<keyword evidence="3 9" id="KW-0677">Repeat</keyword>
<dbReference type="Pfam" id="PF17871">
    <property type="entry name" value="AAA_lid_9"/>
    <property type="match status" value="1"/>
</dbReference>
<dbReference type="InterPro" id="IPR027417">
    <property type="entry name" value="P-loop_NTPase"/>
</dbReference>
<feature type="domain" description="Clp R" evidence="12">
    <location>
        <begin position="3"/>
        <end position="144"/>
    </location>
</feature>
<dbReference type="InterPro" id="IPR004176">
    <property type="entry name" value="Clp_R_N"/>
</dbReference>
<dbReference type="GO" id="GO:0005524">
    <property type="term" value="F:ATP binding"/>
    <property type="evidence" value="ECO:0007669"/>
    <property type="project" value="UniProtKB-UniRule"/>
</dbReference>
<dbReference type="PROSITE" id="PS00870">
    <property type="entry name" value="CLPAB_1"/>
    <property type="match status" value="1"/>
</dbReference>
<evidence type="ECO:0000256" key="8">
    <source>
        <dbReference type="ARBA" id="ARBA00026057"/>
    </source>
</evidence>
<dbReference type="InterPro" id="IPR050130">
    <property type="entry name" value="ClpA_ClpB"/>
</dbReference>
<dbReference type="GO" id="GO:0042026">
    <property type="term" value="P:protein refolding"/>
    <property type="evidence" value="ECO:0007669"/>
    <property type="project" value="UniProtKB-UniRule"/>
</dbReference>
<dbReference type="PROSITE" id="PS00871">
    <property type="entry name" value="CLPAB_2"/>
    <property type="match status" value="1"/>
</dbReference>
<dbReference type="InterPro" id="IPR019489">
    <property type="entry name" value="Clp_ATPase_C"/>
</dbReference>
<dbReference type="Pfam" id="PF10431">
    <property type="entry name" value="ClpB_D2-small"/>
    <property type="match status" value="1"/>
</dbReference>
<accession>A0A6L5XC59</accession>
<evidence type="ECO:0000256" key="10">
    <source>
        <dbReference type="RuleBase" id="RU004432"/>
    </source>
</evidence>
<sequence>MTFNNYTIKAQEIVQKAVQLCQGNKNQALEPVHLLKAVMTEGDAVVKFIFQKLDIAQAMIERPLEEELARLPKISGGEPYLSNDSSKTLEKATDYATKQGDQYVTVEAILMGIFLTSSPASTILKNAGVTEKDLQAAIAELRQGKKATAEGAEEQYNALSKYAINLCERARQGKLDPVIGRDDEIRRVLQILSRRTKNNPILIGEPGTGKTAIVEGLAQRIVRGDVPENLKQKQVFSLDMGALIAGAKYQGEFEERLKAVINEVTKSNGNIILFIDEIHTLVGAGKSGGAMDAANILKPALARGDLRSIGATTLDEYQKYFEKDKALERRFQVVMVDEPSEDDAIAILRGLKEKYENHHKVRIKDDAIIAAVQLSQRYISDRFLPDKAIDLMDEAAAKLRIEMDSVPTGLDEVTRKITQLEIERQAIKRDGDAQRIAQLDKEIAELKEKESSYKAKWKSEKELINKIQQNKIDMEQLNFEAEKAERNGDYARVAEIRYSLLKQKQDENKAIQEKLKAMQGDKALIKEEVDADDIADVVSRWTGIPVTKMMQSEKDKLLHLEEELHKRVVGQDEAITAIADAVRRSRAGLNDPRRPIGSFIFLGTTGVGKTELAKALADYLFNDENMMTRIDMSEYQEKFSVTRLIGSPPGYVGYDEGGQLTEAVRRKPYSVVLFDEIEKAHPDVFNILLQVLDDGRLTDNKGRTVNFKNTIIIMTSNLGSDLIRERFEHLNQTNRHEVIEKTKADVFAMLKKHMRPEFLNRIDDIIMFTPLDEEQIQQIVRMQMRNVAKMLAHNGITLNTTDAAIKVLAQAGYDPEFGARPVKRAIQDLVLNRLSKDIIGQRVNRDKPITIDATAGELTFNN</sequence>
<dbReference type="RefSeq" id="WP_154326640.1">
    <property type="nucleotide sequence ID" value="NZ_CP045696.1"/>
</dbReference>
<evidence type="ECO:0000313" key="14">
    <source>
        <dbReference type="Proteomes" id="UP000483362"/>
    </source>
</evidence>
<keyword evidence="6 11" id="KW-0175">Coiled coil</keyword>
<proteinExistence type="inferred from homology"/>
<dbReference type="GO" id="GO:0034605">
    <property type="term" value="P:cellular response to heat"/>
    <property type="evidence" value="ECO:0007669"/>
    <property type="project" value="TreeGrafter"/>
</dbReference>
<evidence type="ECO:0000256" key="4">
    <source>
        <dbReference type="ARBA" id="ARBA00022741"/>
    </source>
</evidence>
<dbReference type="PANTHER" id="PTHR11638:SF18">
    <property type="entry name" value="HEAT SHOCK PROTEIN 104"/>
    <property type="match status" value="1"/>
</dbReference>
<dbReference type="SUPFAM" id="SSF52540">
    <property type="entry name" value="P-loop containing nucleoside triphosphate hydrolases"/>
    <property type="match status" value="2"/>
</dbReference>
<keyword evidence="7 10" id="KW-0143">Chaperone</keyword>
<dbReference type="FunFam" id="3.40.50.300:FF:000025">
    <property type="entry name" value="ATP-dependent Clp protease subunit"/>
    <property type="match status" value="1"/>
</dbReference>
<dbReference type="Pfam" id="PF00004">
    <property type="entry name" value="AAA"/>
    <property type="match status" value="1"/>
</dbReference>
<evidence type="ECO:0000256" key="1">
    <source>
        <dbReference type="ARBA" id="ARBA00008675"/>
    </source>
</evidence>
<keyword evidence="14" id="KW-1185">Reference proteome</keyword>
<keyword evidence="11" id="KW-0963">Cytoplasm</keyword>
<comment type="caution">
    <text evidence="13">The sequence shown here is derived from an EMBL/GenBank/DDBJ whole genome shotgun (WGS) entry which is preliminary data.</text>
</comment>
<dbReference type="EMBL" id="VULT01000006">
    <property type="protein sequence ID" value="MSS17105.1"/>
    <property type="molecule type" value="Genomic_DNA"/>
</dbReference>
<evidence type="ECO:0000313" key="13">
    <source>
        <dbReference type="EMBL" id="MSS17105.1"/>
    </source>
</evidence>
<dbReference type="NCBIfam" id="TIGR03346">
    <property type="entry name" value="chaperone_ClpB"/>
    <property type="match status" value="1"/>
</dbReference>
<comment type="subunit">
    <text evidence="11">Homohexamer; The oligomerization is ATP-dependent.</text>
</comment>
<dbReference type="InterPro" id="IPR001270">
    <property type="entry name" value="ClpA/B"/>
</dbReference>
<gene>
    <name evidence="11 13" type="primary">clpB</name>
    <name evidence="13" type="ORF">FYJ29_04915</name>
</gene>
<name>A0A6L5XC59_9BACT</name>
<dbReference type="InterPro" id="IPR003593">
    <property type="entry name" value="AAA+_ATPase"/>
</dbReference>
<dbReference type="InterPro" id="IPR003959">
    <property type="entry name" value="ATPase_AAA_core"/>
</dbReference>
<dbReference type="Gene3D" id="1.10.8.60">
    <property type="match status" value="1"/>
</dbReference>
<dbReference type="GO" id="GO:0016887">
    <property type="term" value="F:ATP hydrolysis activity"/>
    <property type="evidence" value="ECO:0007669"/>
    <property type="project" value="InterPro"/>
</dbReference>
<evidence type="ECO:0000256" key="2">
    <source>
        <dbReference type="ARBA" id="ARBA00017574"/>
    </source>
</evidence>
<dbReference type="InterPro" id="IPR041546">
    <property type="entry name" value="ClpA/ClpB_AAA_lid"/>
</dbReference>
<evidence type="ECO:0000256" key="7">
    <source>
        <dbReference type="ARBA" id="ARBA00023186"/>
    </source>
</evidence>
<dbReference type="SMART" id="SM01086">
    <property type="entry name" value="ClpB_D2-small"/>
    <property type="match status" value="1"/>
</dbReference>
<keyword evidence="4 10" id="KW-0547">Nucleotide-binding</keyword>
<organism evidence="13 14">
    <name type="scientific">Sodaliphilus pleomorphus</name>
    <dbReference type="NCBI Taxonomy" id="2606626"/>
    <lineage>
        <taxon>Bacteria</taxon>
        <taxon>Pseudomonadati</taxon>
        <taxon>Bacteroidota</taxon>
        <taxon>Bacteroidia</taxon>
        <taxon>Bacteroidales</taxon>
        <taxon>Muribaculaceae</taxon>
        <taxon>Sodaliphilus</taxon>
    </lineage>
</organism>
<evidence type="ECO:0000259" key="12">
    <source>
        <dbReference type="PROSITE" id="PS51903"/>
    </source>
</evidence>
<dbReference type="SUPFAM" id="SSF81923">
    <property type="entry name" value="Double Clp-N motif"/>
    <property type="match status" value="1"/>
</dbReference>